<gene>
    <name evidence="2" type="ORF">HAQ05_27040</name>
</gene>
<organism evidence="2 3">
    <name type="scientific">Pseudomonas typographi</name>
    <dbReference type="NCBI Taxonomy" id="2715964"/>
    <lineage>
        <taxon>Bacteria</taxon>
        <taxon>Pseudomonadati</taxon>
        <taxon>Pseudomonadota</taxon>
        <taxon>Gammaproteobacteria</taxon>
        <taxon>Pseudomonadales</taxon>
        <taxon>Pseudomonadaceae</taxon>
        <taxon>Pseudomonas</taxon>
    </lineage>
</organism>
<dbReference type="EMBL" id="JAAOCA010000066">
    <property type="protein sequence ID" value="MBD1602341.1"/>
    <property type="molecule type" value="Genomic_DNA"/>
</dbReference>
<accession>A0ABR7Z9V9</accession>
<keyword evidence="3" id="KW-1185">Reference proteome</keyword>
<protein>
    <submittedName>
        <fullName evidence="2">Uncharacterized protein</fullName>
    </submittedName>
</protein>
<proteinExistence type="predicted"/>
<evidence type="ECO:0000256" key="1">
    <source>
        <dbReference type="SAM" id="MobiDB-lite"/>
    </source>
</evidence>
<sequence>MSEDLVTLLRRIAVAQERGAEAMEKIGDRLDLLIQAMAEDEPEDPDAQPRTYMDGSPVR</sequence>
<evidence type="ECO:0000313" key="3">
    <source>
        <dbReference type="Proteomes" id="UP000805841"/>
    </source>
</evidence>
<dbReference type="Proteomes" id="UP000805841">
    <property type="component" value="Unassembled WGS sequence"/>
</dbReference>
<feature type="region of interest" description="Disordered" evidence="1">
    <location>
        <begin position="38"/>
        <end position="59"/>
    </location>
</feature>
<comment type="caution">
    <text evidence="2">The sequence shown here is derived from an EMBL/GenBank/DDBJ whole genome shotgun (WGS) entry which is preliminary data.</text>
</comment>
<name>A0ABR7Z9V9_9PSED</name>
<dbReference type="RefSeq" id="WP_190427208.1">
    <property type="nucleotide sequence ID" value="NZ_JAAOCA010000066.1"/>
</dbReference>
<evidence type="ECO:0000313" key="2">
    <source>
        <dbReference type="EMBL" id="MBD1602341.1"/>
    </source>
</evidence>
<reference evidence="2 3" key="1">
    <citation type="journal article" date="2020" name="Insects">
        <title>Bacteria Belonging to Pseudomonas typographi sp. nov. from the Bark Beetle Ips typographus Have Genomic Potential to Aid in the Host Ecology.</title>
        <authorList>
            <person name="Peral-Aranega E."/>
            <person name="Saati-Santamaria Z."/>
            <person name="Kolarik M."/>
            <person name="Rivas R."/>
            <person name="Garcia-Fraile P."/>
        </authorList>
    </citation>
    <scope>NUCLEOTIDE SEQUENCE [LARGE SCALE GENOMIC DNA]</scope>
    <source>
        <strain evidence="2 3">CA3A</strain>
    </source>
</reference>